<evidence type="ECO:0000313" key="1">
    <source>
        <dbReference type="EMBL" id="KAI8676035.1"/>
    </source>
</evidence>
<sequence>MRSHFIEAFIPETHSKHEQLSREIQHVRVSTSAEVSLTHTLNPGASQVIGRPERSLVAYSASGNIFQVFIAEECDVSRLPIPEIVEMRSGHFEINDPAHLGPLYTLFNENVYSKIQKAFARQGFDICDATTQLPSIKRYHSSLGSIPCPFNYDFNSNDYDDSEPYFGIHHQRPLKRGGRDDVPTWSSNDEDRRLPILYFADDYMTSEGEDEGETAVRSPRHHCERMISQLFEKNLGRAYNPVKHWTSPLREQNALADHQNASPFTLSGSGLSDRVTDFLMENRISNIAEWHNWRPTFHFELAVSAGGPTDSFEWMSTQLTRSLELRLPTDPYAEVHDVMVLIRVFNIYTQPEFQFFVNPWDLLTSGRIRFDKDCVVSAILQEAGPDSGALVLSSDSNTGPSGQWTTQVSPPSNYSQFQTTMSWDTKGKYSYKSLNKDEIRLLVLLPGQGEDLLRGVLYSTPFEQAGSYAAISYVWGEQTVKYKLHTPDGTLGIHASLCRALVHLRKSTGVTVLWADGICINQNDKDEKSHQVGLLPYIFQNASVTVAMIGYNSEMGSAVVALKNLRDTHVQDPESAELLPEDWEPKWALIAEVFNNCWF</sequence>
<dbReference type="Proteomes" id="UP001065298">
    <property type="component" value="Chromosome 3"/>
</dbReference>
<organism evidence="1 2">
    <name type="scientific">Fusarium keratoplasticum</name>
    <dbReference type="NCBI Taxonomy" id="1328300"/>
    <lineage>
        <taxon>Eukaryota</taxon>
        <taxon>Fungi</taxon>
        <taxon>Dikarya</taxon>
        <taxon>Ascomycota</taxon>
        <taxon>Pezizomycotina</taxon>
        <taxon>Sordariomycetes</taxon>
        <taxon>Hypocreomycetidae</taxon>
        <taxon>Hypocreales</taxon>
        <taxon>Nectriaceae</taxon>
        <taxon>Fusarium</taxon>
        <taxon>Fusarium solani species complex</taxon>
    </lineage>
</organism>
<evidence type="ECO:0000313" key="2">
    <source>
        <dbReference type="Proteomes" id="UP001065298"/>
    </source>
</evidence>
<dbReference type="EMBL" id="CM046505">
    <property type="protein sequence ID" value="KAI8676035.1"/>
    <property type="molecule type" value="Genomic_DNA"/>
</dbReference>
<keyword evidence="2" id="KW-1185">Reference proteome</keyword>
<accession>A0ACC0RAC8</accession>
<reference evidence="1" key="1">
    <citation type="submission" date="2022-06" db="EMBL/GenBank/DDBJ databases">
        <title>Fusarium solani species complex genomes reveal bases of compartmentalisation and animal pathogenesis.</title>
        <authorList>
            <person name="Tsai I.J."/>
        </authorList>
    </citation>
    <scope>NUCLEOTIDE SEQUENCE</scope>
    <source>
        <strain evidence="1">Fu6.1</strain>
    </source>
</reference>
<name>A0ACC0RAC8_9HYPO</name>
<comment type="caution">
    <text evidence="1">The sequence shown here is derived from an EMBL/GenBank/DDBJ whole genome shotgun (WGS) entry which is preliminary data.</text>
</comment>
<gene>
    <name evidence="1" type="ORF">NCS57_00506800</name>
</gene>
<protein>
    <submittedName>
        <fullName evidence="1">HET domain-containing protein</fullName>
    </submittedName>
</protein>
<proteinExistence type="predicted"/>